<gene>
    <name evidence="5" type="primary">COQ10</name>
    <name evidence="5" type="ORF">QQS21_005559</name>
</gene>
<dbReference type="EMBL" id="JASWJB010000094">
    <property type="protein sequence ID" value="KAK2598954.1"/>
    <property type="molecule type" value="Genomic_DNA"/>
</dbReference>
<dbReference type="InterPro" id="IPR044996">
    <property type="entry name" value="COQ10-like"/>
</dbReference>
<dbReference type="Proteomes" id="UP001251528">
    <property type="component" value="Unassembled WGS sequence"/>
</dbReference>
<evidence type="ECO:0000256" key="1">
    <source>
        <dbReference type="ARBA" id="ARBA00006885"/>
    </source>
</evidence>
<dbReference type="GO" id="GO:0005739">
    <property type="term" value="C:mitochondrion"/>
    <property type="evidence" value="ECO:0007669"/>
    <property type="project" value="TreeGrafter"/>
</dbReference>
<dbReference type="InterPro" id="IPR005031">
    <property type="entry name" value="COQ10_START"/>
</dbReference>
<comment type="similarity">
    <text evidence="1">Belongs to the COQ10 family.</text>
</comment>
<dbReference type="Gene3D" id="3.30.530.20">
    <property type="match status" value="1"/>
</dbReference>
<evidence type="ECO:0000313" key="6">
    <source>
        <dbReference type="Proteomes" id="UP001251528"/>
    </source>
</evidence>
<comment type="subunit">
    <text evidence="2">Interacts with coenzyme Q.</text>
</comment>
<dbReference type="Pfam" id="PF03364">
    <property type="entry name" value="Polyketide_cyc"/>
    <property type="match status" value="1"/>
</dbReference>
<dbReference type="AlphaFoldDB" id="A0AAJ0FUC1"/>
<proteinExistence type="inferred from homology"/>
<reference evidence="5" key="1">
    <citation type="submission" date="2023-06" db="EMBL/GenBank/DDBJ databases">
        <title>Conoideocrella luteorostrata (Hypocreales: Clavicipitaceae), a potential biocontrol fungus for elongate hemlock scale in United States Christmas tree production areas.</title>
        <authorList>
            <person name="Barrett H."/>
            <person name="Lovett B."/>
            <person name="Macias A.M."/>
            <person name="Stajich J.E."/>
            <person name="Kasson M.T."/>
        </authorList>
    </citation>
    <scope>NUCLEOTIDE SEQUENCE</scope>
    <source>
        <strain evidence="5">ARSEF 14590</strain>
    </source>
</reference>
<keyword evidence="6" id="KW-1185">Reference proteome</keyword>
<sequence length="212" mass="23331">MSVQYATRPIPLRALPRLCANSVAPSQSRSFFSLPGNPAGDIQTITATRSLPYAKPPLYELISDVDSYSKFVPYCSHSRVTQWSQPDKNGRQWPTLADLQVGWGGFNEIFTSRLRCVPDVSVEAVSGNPAEAAAADAQTPSAVFKSLITRWHLKPIAQDSIPSTEVHLTIKYQFTNPFYAAVSSAVSDKVAGLMIEAFEKRAFEELGRTHKL</sequence>
<accession>A0AAJ0FUC1</accession>
<comment type="caution">
    <text evidence="5">The sequence shown here is derived from an EMBL/GenBank/DDBJ whole genome shotgun (WGS) entry which is preliminary data.</text>
</comment>
<evidence type="ECO:0000313" key="5">
    <source>
        <dbReference type="EMBL" id="KAK2598954.1"/>
    </source>
</evidence>
<dbReference type="GO" id="GO:0048039">
    <property type="term" value="F:ubiquinone binding"/>
    <property type="evidence" value="ECO:0007669"/>
    <property type="project" value="InterPro"/>
</dbReference>
<evidence type="ECO:0000259" key="4">
    <source>
        <dbReference type="Pfam" id="PF03364"/>
    </source>
</evidence>
<dbReference type="CDD" id="cd07813">
    <property type="entry name" value="COQ10p_like"/>
    <property type="match status" value="1"/>
</dbReference>
<organism evidence="5 6">
    <name type="scientific">Conoideocrella luteorostrata</name>
    <dbReference type="NCBI Taxonomy" id="1105319"/>
    <lineage>
        <taxon>Eukaryota</taxon>
        <taxon>Fungi</taxon>
        <taxon>Dikarya</taxon>
        <taxon>Ascomycota</taxon>
        <taxon>Pezizomycotina</taxon>
        <taxon>Sordariomycetes</taxon>
        <taxon>Hypocreomycetidae</taxon>
        <taxon>Hypocreales</taxon>
        <taxon>Clavicipitaceae</taxon>
        <taxon>Conoideocrella</taxon>
    </lineage>
</organism>
<dbReference type="SUPFAM" id="SSF55961">
    <property type="entry name" value="Bet v1-like"/>
    <property type="match status" value="1"/>
</dbReference>
<evidence type="ECO:0000256" key="2">
    <source>
        <dbReference type="ARBA" id="ARBA00011814"/>
    </source>
</evidence>
<dbReference type="PANTHER" id="PTHR12901">
    <property type="entry name" value="SPERM PROTEIN HOMOLOG"/>
    <property type="match status" value="1"/>
</dbReference>
<feature type="domain" description="Coenzyme Q-binding protein COQ10 START" evidence="4">
    <location>
        <begin position="58"/>
        <end position="199"/>
    </location>
</feature>
<dbReference type="GO" id="GO:0045333">
    <property type="term" value="P:cellular respiration"/>
    <property type="evidence" value="ECO:0007669"/>
    <property type="project" value="InterPro"/>
</dbReference>
<dbReference type="InterPro" id="IPR023393">
    <property type="entry name" value="START-like_dom_sf"/>
</dbReference>
<protein>
    <submittedName>
        <fullName evidence="5">Coenzyme Q-binding protein coq10, mitochondrial</fullName>
    </submittedName>
</protein>
<evidence type="ECO:0000256" key="3">
    <source>
        <dbReference type="ARBA" id="ARBA00024947"/>
    </source>
</evidence>
<comment type="function">
    <text evidence="3">Required for the function of coenzyme Q in the respiratory chain. May serve as a chaperone or may be involved in the transport of Q6 from its site of synthesis to the catalytic sites of the respiratory complexes.</text>
</comment>
<dbReference type="PANTHER" id="PTHR12901:SF10">
    <property type="entry name" value="COENZYME Q-BINDING PROTEIN COQ10, MITOCHONDRIAL"/>
    <property type="match status" value="1"/>
</dbReference>
<name>A0AAJ0FUC1_9HYPO</name>